<reference evidence="3 4" key="1">
    <citation type="submission" date="2016-11" db="EMBL/GenBank/DDBJ databases">
        <authorList>
            <person name="Jaros S."/>
            <person name="Januszkiewicz K."/>
            <person name="Wedrychowicz H."/>
        </authorList>
    </citation>
    <scope>NUCLEOTIDE SEQUENCE [LARGE SCALE GENOMIC DNA]</scope>
    <source>
        <strain evidence="3 4">DSM 25661</strain>
    </source>
</reference>
<sequence length="362" mass="41310">MVKPIYKILLSVISLISLLSCTAFKVDSKNNDLITYLDDFVITENPEDFNDFGGISGIDQINDSTYILVADSPTNPRLYSIRLKVENKKFNEVELLRKHQLQNLDNNKFYDLESIRYGEANNNYWLSSEGNIKQKQPAFIAKLSTNFKAVEHIEFKPPYTIENSQHNGMFEGLDIAKDGFWFANELPLKTDGNKPRLVDNYSPVRLAFYNFKTKNISNAYAVNLSRVKKIPLLPYFVNGVTEILQLSETNFLWLERSYSAGHKSKGNNVFLWLVTTKNATNVAKVKSLKNHKSKIKPAKKELLFDFNSIKPQLKQNIVDNIEGISFGPQLSNGNRSLILVSDNNFNSFAPQINQLILLELKL</sequence>
<dbReference type="PROSITE" id="PS51257">
    <property type="entry name" value="PROKAR_LIPOPROTEIN"/>
    <property type="match status" value="1"/>
</dbReference>
<proteinExistence type="predicted"/>
<feature type="chain" id="PRO_5012002194" evidence="1">
    <location>
        <begin position="26"/>
        <end position="362"/>
    </location>
</feature>
<dbReference type="STRING" id="1155689.SAMN05444278_101269"/>
<dbReference type="PANTHER" id="PTHR37957">
    <property type="entry name" value="BLR7070 PROTEIN"/>
    <property type="match status" value="1"/>
</dbReference>
<keyword evidence="4" id="KW-1185">Reference proteome</keyword>
<feature type="domain" description="Phytase-like" evidence="2">
    <location>
        <begin position="51"/>
        <end position="345"/>
    </location>
</feature>
<protein>
    <submittedName>
        <fullName evidence="3">Uncharacterized conserved protein</fullName>
    </submittedName>
</protein>
<evidence type="ECO:0000259" key="2">
    <source>
        <dbReference type="Pfam" id="PF13449"/>
    </source>
</evidence>
<dbReference type="EMBL" id="FQTW01000001">
    <property type="protein sequence ID" value="SHE34239.1"/>
    <property type="molecule type" value="Genomic_DNA"/>
</dbReference>
<keyword evidence="1" id="KW-0732">Signal</keyword>
<accession>A0A1M4SPY1</accession>
<dbReference type="AlphaFoldDB" id="A0A1M4SPY1"/>
<dbReference type="InterPro" id="IPR027372">
    <property type="entry name" value="Phytase-like_dom"/>
</dbReference>
<evidence type="ECO:0000313" key="4">
    <source>
        <dbReference type="Proteomes" id="UP000184462"/>
    </source>
</evidence>
<dbReference type="PANTHER" id="PTHR37957:SF1">
    <property type="entry name" value="PHYTASE-LIKE DOMAIN-CONTAINING PROTEIN"/>
    <property type="match status" value="1"/>
</dbReference>
<evidence type="ECO:0000313" key="3">
    <source>
        <dbReference type="EMBL" id="SHE34239.1"/>
    </source>
</evidence>
<feature type="signal peptide" evidence="1">
    <location>
        <begin position="1"/>
        <end position="25"/>
    </location>
</feature>
<dbReference type="OrthoDB" id="9798539at2"/>
<evidence type="ECO:0000256" key="1">
    <source>
        <dbReference type="SAM" id="SignalP"/>
    </source>
</evidence>
<name>A0A1M4SPY1_9FLAO</name>
<organism evidence="3 4">
    <name type="scientific">Psychroflexus salarius</name>
    <dbReference type="NCBI Taxonomy" id="1155689"/>
    <lineage>
        <taxon>Bacteria</taxon>
        <taxon>Pseudomonadati</taxon>
        <taxon>Bacteroidota</taxon>
        <taxon>Flavobacteriia</taxon>
        <taxon>Flavobacteriales</taxon>
        <taxon>Flavobacteriaceae</taxon>
        <taxon>Psychroflexus</taxon>
    </lineage>
</organism>
<dbReference type="Proteomes" id="UP000184462">
    <property type="component" value="Unassembled WGS sequence"/>
</dbReference>
<dbReference type="Pfam" id="PF13449">
    <property type="entry name" value="Phytase-like"/>
    <property type="match status" value="1"/>
</dbReference>
<gene>
    <name evidence="3" type="ORF">SAMN05444278_101269</name>
</gene>